<gene>
    <name evidence="4" type="ORF">JD844_008222</name>
</gene>
<feature type="compositionally biased region" description="Basic residues" evidence="2">
    <location>
        <begin position="78"/>
        <end position="105"/>
    </location>
</feature>
<dbReference type="PANTHER" id="PTHR45901:SF3">
    <property type="entry name" value="LIPOXYGENASE HOMOLOGY DOMAIN-CONTAINING PROTEIN 1"/>
    <property type="match status" value="1"/>
</dbReference>
<name>A0ABQ7TDV5_PHRPL</name>
<dbReference type="InterPro" id="IPR036392">
    <property type="entry name" value="PLAT/LH2_dom_sf"/>
</dbReference>
<dbReference type="InterPro" id="IPR052970">
    <property type="entry name" value="Inner_ear_hair_cell_LOXHD"/>
</dbReference>
<comment type="caution">
    <text evidence="4">The sequence shown here is derived from an EMBL/GenBank/DDBJ whole genome shotgun (WGS) entry which is preliminary data.</text>
</comment>
<dbReference type="SMART" id="SM00308">
    <property type="entry name" value="LH2"/>
    <property type="match status" value="2"/>
</dbReference>
<evidence type="ECO:0000313" key="4">
    <source>
        <dbReference type="EMBL" id="KAH0627808.1"/>
    </source>
</evidence>
<evidence type="ECO:0000259" key="3">
    <source>
        <dbReference type="PROSITE" id="PS50095"/>
    </source>
</evidence>
<reference evidence="4 5" key="1">
    <citation type="journal article" date="2022" name="Gigascience">
        <title>A chromosome-level genome assembly and annotation of the desert horned lizard, Phrynosoma platyrhinos, provides insight into chromosomal rearrangements among reptiles.</title>
        <authorList>
            <person name="Koochekian N."/>
            <person name="Ascanio A."/>
            <person name="Farleigh K."/>
            <person name="Card D.C."/>
            <person name="Schield D.R."/>
            <person name="Castoe T.A."/>
            <person name="Jezkova T."/>
        </authorList>
    </citation>
    <scope>NUCLEOTIDE SEQUENCE [LARGE SCALE GENOMIC DNA]</scope>
    <source>
        <strain evidence="4">NK-2021</strain>
    </source>
</reference>
<feature type="domain" description="PLAT" evidence="3">
    <location>
        <begin position="640"/>
        <end position="759"/>
    </location>
</feature>
<evidence type="ECO:0000256" key="2">
    <source>
        <dbReference type="SAM" id="MobiDB-lite"/>
    </source>
</evidence>
<evidence type="ECO:0000313" key="5">
    <source>
        <dbReference type="Proteomes" id="UP000826234"/>
    </source>
</evidence>
<feature type="compositionally biased region" description="Basic residues" evidence="2">
    <location>
        <begin position="54"/>
        <end position="63"/>
    </location>
</feature>
<dbReference type="PANTHER" id="PTHR45901">
    <property type="entry name" value="PROTEIN CBG12474"/>
    <property type="match status" value="1"/>
</dbReference>
<feature type="compositionally biased region" description="Low complexity" evidence="2">
    <location>
        <begin position="797"/>
        <end position="806"/>
    </location>
</feature>
<dbReference type="Proteomes" id="UP000826234">
    <property type="component" value="Unassembled WGS sequence"/>
</dbReference>
<dbReference type="Pfam" id="PF01477">
    <property type="entry name" value="PLAT"/>
    <property type="match status" value="3"/>
</dbReference>
<feature type="domain" description="PLAT" evidence="3">
    <location>
        <begin position="115"/>
        <end position="232"/>
    </location>
</feature>
<dbReference type="SUPFAM" id="SSF49723">
    <property type="entry name" value="Lipase/lipooxygenase domain (PLAT/LH2 domain)"/>
    <property type="match status" value="5"/>
</dbReference>
<organism evidence="4 5">
    <name type="scientific">Phrynosoma platyrhinos</name>
    <name type="common">Desert horned lizard</name>
    <dbReference type="NCBI Taxonomy" id="52577"/>
    <lineage>
        <taxon>Eukaryota</taxon>
        <taxon>Metazoa</taxon>
        <taxon>Chordata</taxon>
        <taxon>Craniata</taxon>
        <taxon>Vertebrata</taxon>
        <taxon>Euteleostomi</taxon>
        <taxon>Lepidosauria</taxon>
        <taxon>Squamata</taxon>
        <taxon>Bifurcata</taxon>
        <taxon>Unidentata</taxon>
        <taxon>Episquamata</taxon>
        <taxon>Toxicofera</taxon>
        <taxon>Iguania</taxon>
        <taxon>Phrynosomatidae</taxon>
        <taxon>Phrynosomatinae</taxon>
        <taxon>Phrynosoma</taxon>
    </lineage>
</organism>
<comment type="caution">
    <text evidence="1">Lacks conserved residue(s) required for the propagation of feature annotation.</text>
</comment>
<feature type="region of interest" description="Disordered" evidence="2">
    <location>
        <begin position="776"/>
        <end position="813"/>
    </location>
</feature>
<accession>A0ABQ7TDV5</accession>
<dbReference type="InterPro" id="IPR001024">
    <property type="entry name" value="PLAT/LH2_dom"/>
</dbReference>
<dbReference type="Gene3D" id="2.60.60.20">
    <property type="entry name" value="PLAT/LH2 domain"/>
    <property type="match status" value="4"/>
</dbReference>
<dbReference type="Gene3D" id="2.40.180.10">
    <property type="entry name" value="Catalase core domain"/>
    <property type="match status" value="3"/>
</dbReference>
<sequence length="813" mass="92223">MSRSSEEEEDDEEIEEEEDDEEEEEEEEVYEKKKLKKRASSDDEEGESSEERNKKKRKKKKKKEWSESDDEDDDYERKKKKKKEKKKKKKKKSKKSKSKDKKKKRKDDENFAEMYEQELLGYHSESSPETEDEYNKKKVYEVVTVTGDIRGAGTDANVFVTLFGEFGITPKAHLTSNSDKRIEHDNTSLNPSWYLDRVIVTDMNRPHLRFYFPCNNWLSKDEGDGLYVRDLIGSLNPMDVPKVNKYVVRVFTGDINGSGTDADVFINIFGQYGDTGNAFGCVSSFAVCRHQAGKQRFVQKLEVIIEDIGNRCVYEFPCARWFALDEDDGKIQRDILVGGTEATGFHVLVVILPKSCNPSDEGLRSSMEQVILQVVVYCPFTGIEQTFPCGKWLDEDEGDGLVERELYEMISLRQKRLKKHPWSLWIWTSDMKGAGTDAPIFLQIYGKKGKSDEMKLDNKSDNFEAGQTDKFMVTLLKTLTKEKYTFRCDRWLDVNEDDNEIVRELPAEGPLVTEVMPVIKYRVTVYTGTVSGGGTDARVFACLIGEQGDTGDRFLQNSVNSINKFEKGSIESHMTEPSAEAAISLLMPEFSDNQGCLLLDGCVMNSCEILRQRWLDKNEDDGQIIRELVPAGRSFILENVGYHISIKTGEVPGASSDSRVLLKLYGEKADTKKEFLLVSDNNLGNYFERGRIDIFTLDMMDIGKIKRLLIGHDNVGLQAGWHLGSVQIIIPVHGKLYNFPCNRWLDTNEADGKVEIEVYPSEIIPIEKLGAPRFGSPGYGSKKTLATVEEEEEEKAATAASSSSSSPFFVLHG</sequence>
<dbReference type="PROSITE" id="PS50095">
    <property type="entry name" value="PLAT"/>
    <property type="match status" value="2"/>
</dbReference>
<feature type="compositionally biased region" description="Acidic residues" evidence="2">
    <location>
        <begin position="1"/>
        <end position="29"/>
    </location>
</feature>
<dbReference type="EMBL" id="JAIPUX010000439">
    <property type="protein sequence ID" value="KAH0627808.1"/>
    <property type="molecule type" value="Genomic_DNA"/>
</dbReference>
<proteinExistence type="predicted"/>
<keyword evidence="5" id="KW-1185">Reference proteome</keyword>
<dbReference type="CDD" id="cd01756">
    <property type="entry name" value="PLAT_repeat"/>
    <property type="match status" value="1"/>
</dbReference>
<protein>
    <recommendedName>
        <fullName evidence="3">PLAT domain-containing protein</fullName>
    </recommendedName>
</protein>
<feature type="region of interest" description="Disordered" evidence="2">
    <location>
        <begin position="1"/>
        <end position="110"/>
    </location>
</feature>
<evidence type="ECO:0000256" key="1">
    <source>
        <dbReference type="PROSITE-ProRule" id="PRU00152"/>
    </source>
</evidence>